<protein>
    <submittedName>
        <fullName evidence="1">Uncharacterized protein</fullName>
    </submittedName>
</protein>
<name>A0ABR2K1V4_9EUKA</name>
<dbReference type="EMBL" id="JAPFFF010000008">
    <property type="protein sequence ID" value="KAK8885083.1"/>
    <property type="molecule type" value="Genomic_DNA"/>
</dbReference>
<organism evidence="1 2">
    <name type="scientific">Tritrichomonas musculus</name>
    <dbReference type="NCBI Taxonomy" id="1915356"/>
    <lineage>
        <taxon>Eukaryota</taxon>
        <taxon>Metamonada</taxon>
        <taxon>Parabasalia</taxon>
        <taxon>Tritrichomonadida</taxon>
        <taxon>Tritrichomonadidae</taxon>
        <taxon>Tritrichomonas</taxon>
    </lineage>
</organism>
<evidence type="ECO:0000313" key="2">
    <source>
        <dbReference type="Proteomes" id="UP001470230"/>
    </source>
</evidence>
<dbReference type="Proteomes" id="UP001470230">
    <property type="component" value="Unassembled WGS sequence"/>
</dbReference>
<accession>A0ABR2K1V4</accession>
<comment type="caution">
    <text evidence="1">The sequence shown here is derived from an EMBL/GenBank/DDBJ whole genome shotgun (WGS) entry which is preliminary data.</text>
</comment>
<sequence>MNQLDEEVYYFTPNGSCITYRQDGSVPKNNTQPQYLFTASTLFQNQCKSFHCITAANGKIIAFYPLPDEGLLIYISPNKYCPLAIEKFLRSQAAMILAFNSNFVRPIHMNGMHMHNMFGAPRIYPRIFDKNTQQLIQDIITATQSPICAMYAQNMIVFASDDFWKLAKRDIHAIDLLARHCEAPFTDQIINLEDGQHKRALIYHVFKTMKLVTINGGTFDALQAAAQTLPEVLYKKYDFLKSLEQTPPIVNKQEGVIGWMIIDLATHRYFGDCPDEIEGQFIEMICKCFDITDNNRVKHISMRLSEHMFFYIPQILVRDTKYFNQSHYWTFFIMHDLHKTIDEIRKFCADTMVYLLRYVKPYNAVEPYIQDVMNRFNL</sequence>
<reference evidence="1 2" key="1">
    <citation type="submission" date="2024-04" db="EMBL/GenBank/DDBJ databases">
        <title>Tritrichomonas musculus Genome.</title>
        <authorList>
            <person name="Alves-Ferreira E."/>
            <person name="Grigg M."/>
            <person name="Lorenzi H."/>
            <person name="Galac M."/>
        </authorList>
    </citation>
    <scope>NUCLEOTIDE SEQUENCE [LARGE SCALE GENOMIC DNA]</scope>
    <source>
        <strain evidence="1 2">EAF2021</strain>
    </source>
</reference>
<gene>
    <name evidence="1" type="ORF">M9Y10_044212</name>
</gene>
<keyword evidence="2" id="KW-1185">Reference proteome</keyword>
<evidence type="ECO:0000313" key="1">
    <source>
        <dbReference type="EMBL" id="KAK8885083.1"/>
    </source>
</evidence>
<proteinExistence type="predicted"/>